<dbReference type="PANTHER" id="PTHR30093:SF2">
    <property type="entry name" value="TYPE II SECRETION SYSTEM PROTEIN H"/>
    <property type="match status" value="1"/>
</dbReference>
<dbReference type="Proteomes" id="UP000186309">
    <property type="component" value="Chromosome"/>
</dbReference>
<dbReference type="KEGG" id="pbor:BSF38_00463"/>
<dbReference type="RefSeq" id="WP_076343275.1">
    <property type="nucleotide sequence ID" value="NZ_CP019082.1"/>
</dbReference>
<dbReference type="NCBIfam" id="TIGR04294">
    <property type="entry name" value="pre_pil_HX9DG"/>
    <property type="match status" value="1"/>
</dbReference>
<dbReference type="AlphaFoldDB" id="A0A1U7CJE1"/>
<dbReference type="InterPro" id="IPR011453">
    <property type="entry name" value="DUF1559"/>
</dbReference>
<organism evidence="2 3">
    <name type="scientific">Paludisphaera borealis</name>
    <dbReference type="NCBI Taxonomy" id="1387353"/>
    <lineage>
        <taxon>Bacteria</taxon>
        <taxon>Pseudomonadati</taxon>
        <taxon>Planctomycetota</taxon>
        <taxon>Planctomycetia</taxon>
        <taxon>Isosphaerales</taxon>
        <taxon>Isosphaeraceae</taxon>
        <taxon>Paludisphaera</taxon>
    </lineage>
</organism>
<dbReference type="InterPro" id="IPR027558">
    <property type="entry name" value="Pre_pil_HX9DG_C"/>
</dbReference>
<dbReference type="OrthoDB" id="209901at2"/>
<dbReference type="SUPFAM" id="SSF54523">
    <property type="entry name" value="Pili subunits"/>
    <property type="match status" value="1"/>
</dbReference>
<keyword evidence="3" id="KW-1185">Reference proteome</keyword>
<dbReference type="PANTHER" id="PTHR30093">
    <property type="entry name" value="GENERAL SECRETION PATHWAY PROTEIN G"/>
    <property type="match status" value="1"/>
</dbReference>
<dbReference type="STRING" id="1387353.BSF38_00463"/>
<dbReference type="Gene3D" id="3.30.700.10">
    <property type="entry name" value="Glycoprotein, Type 4 Pilin"/>
    <property type="match status" value="1"/>
</dbReference>
<evidence type="ECO:0000259" key="1">
    <source>
        <dbReference type="Pfam" id="PF07596"/>
    </source>
</evidence>
<evidence type="ECO:0000313" key="3">
    <source>
        <dbReference type="Proteomes" id="UP000186309"/>
    </source>
</evidence>
<dbReference type="EMBL" id="CP019082">
    <property type="protein sequence ID" value="APW59049.1"/>
    <property type="molecule type" value="Genomic_DNA"/>
</dbReference>
<reference evidence="3" key="1">
    <citation type="submission" date="2016-12" db="EMBL/GenBank/DDBJ databases">
        <title>Comparative genomics of four Isosphaeraceae planctomycetes: a common pool of plasmids and glycoside hydrolase genes.</title>
        <authorList>
            <person name="Ivanova A."/>
        </authorList>
    </citation>
    <scope>NUCLEOTIDE SEQUENCE [LARGE SCALE GENOMIC DNA]</scope>
    <source>
        <strain evidence="3">PX4</strain>
    </source>
</reference>
<evidence type="ECO:0000313" key="2">
    <source>
        <dbReference type="EMBL" id="APW59049.1"/>
    </source>
</evidence>
<dbReference type="Pfam" id="PF07596">
    <property type="entry name" value="SBP_bac_10"/>
    <property type="match status" value="1"/>
</dbReference>
<dbReference type="NCBIfam" id="TIGR02532">
    <property type="entry name" value="IV_pilin_GFxxxE"/>
    <property type="match status" value="1"/>
</dbReference>
<feature type="domain" description="DUF1559" evidence="1">
    <location>
        <begin position="31"/>
        <end position="350"/>
    </location>
</feature>
<name>A0A1U7CJE1_9BACT</name>
<dbReference type="InterPro" id="IPR045584">
    <property type="entry name" value="Pilin-like"/>
</dbReference>
<dbReference type="PROSITE" id="PS00409">
    <property type="entry name" value="PROKAR_NTER_METHYL"/>
    <property type="match status" value="1"/>
</dbReference>
<proteinExistence type="predicted"/>
<gene>
    <name evidence="2" type="ORF">BSF38_00463</name>
</gene>
<dbReference type="Pfam" id="PF07963">
    <property type="entry name" value="N_methyl"/>
    <property type="match status" value="1"/>
</dbReference>
<sequence>MRIRRGFTLIELLVVIAIIAVLIALLLPAVQSAREAARRIQCTNNLKQLALGLHNYLSATGAFPPGIDTTVGYPGSASPGQLATWTAWSPQALLLSYVEQTPLYNAANFNWNCCYDSPQADAINSTVYLSRIAAFLCPSDGVAGVQNINNYYGSIGDSTQQYPGDGNTTGIFRLYNNLNQTASVTIAGLTDGSSNTIAFGEGLVGDYGKLNNYRGNGMSGANQITAAEVLDARSAPAAVVQELQACNTFWNNTAQITSQCAGGPIGCDGSGLKQYLGQTWALGERGYTLFNTVVPPNSKQYPWHSCRTSACFDCAMEGSSYINASSNHPGGANFAMSDGSVRFIKDSVDMMTYQALGTRSGGEVVSADAY</sequence>
<dbReference type="InterPro" id="IPR012902">
    <property type="entry name" value="N_methyl_site"/>
</dbReference>
<accession>A0A1U7CJE1</accession>
<protein>
    <recommendedName>
        <fullName evidence="1">DUF1559 domain-containing protein</fullName>
    </recommendedName>
</protein>